<reference evidence="4" key="1">
    <citation type="submission" date="2016-01" db="EMBL/GenBank/DDBJ databases">
        <title>Complete genome sequence of Microbulbifer sp. CCB-MM1, a halophile isolated from Matang Mangrove Forest, Perak.</title>
        <authorList>
            <person name="Moh T.H."/>
            <person name="Dinesh B."/>
            <person name="Lau N.-S."/>
            <person name="Go F."/>
            <person name="Alexander Chong S.-C."/>
        </authorList>
    </citation>
    <scope>NUCLEOTIDE SEQUENCE [LARGE SCALE GENOMIC DNA]</scope>
    <source>
        <strain evidence="4">CCB-MM1</strain>
    </source>
</reference>
<dbReference type="Gene3D" id="3.40.50.300">
    <property type="entry name" value="P-loop containing nucleotide triphosphate hydrolases"/>
    <property type="match status" value="2"/>
</dbReference>
<dbReference type="SMART" id="SM00490">
    <property type="entry name" value="HELICc"/>
    <property type="match status" value="1"/>
</dbReference>
<name>A0A1C9W5V7_9GAMM</name>
<evidence type="ECO:0000313" key="4">
    <source>
        <dbReference type="Proteomes" id="UP000095672"/>
    </source>
</evidence>
<dbReference type="KEGG" id="micc:AUP74_01063"/>
<dbReference type="Pfam" id="PF00271">
    <property type="entry name" value="Helicase_C"/>
    <property type="match status" value="1"/>
</dbReference>
<evidence type="ECO:0000313" key="3">
    <source>
        <dbReference type="EMBL" id="AOS96528.1"/>
    </source>
</evidence>
<dbReference type="PROSITE" id="PS51194">
    <property type="entry name" value="HELICASE_CTER"/>
    <property type="match status" value="1"/>
</dbReference>
<accession>A0A1C9W5V7</accession>
<dbReference type="STRING" id="1769779.AUP74_01063"/>
<dbReference type="PATRIC" id="fig|1769779.3.peg.1085"/>
<dbReference type="SUPFAM" id="SSF52540">
    <property type="entry name" value="P-loop containing nucleoside triphosphate hydrolases"/>
    <property type="match status" value="1"/>
</dbReference>
<keyword evidence="4" id="KW-1185">Reference proteome</keyword>
<evidence type="ECO:0000256" key="1">
    <source>
        <dbReference type="SAM" id="MobiDB-lite"/>
    </source>
</evidence>
<dbReference type="EMBL" id="CP014143">
    <property type="protein sequence ID" value="AOS96528.1"/>
    <property type="molecule type" value="Genomic_DNA"/>
</dbReference>
<dbReference type="OrthoDB" id="713315at2"/>
<dbReference type="RefSeq" id="WP_069946654.1">
    <property type="nucleotide sequence ID" value="NZ_CP014143.1"/>
</dbReference>
<proteinExistence type="predicted"/>
<protein>
    <recommendedName>
        <fullName evidence="2">Helicase C-terminal domain-containing protein</fullName>
    </recommendedName>
</protein>
<organism evidence="3 4">
    <name type="scientific">Microbulbifer aggregans</name>
    <dbReference type="NCBI Taxonomy" id="1769779"/>
    <lineage>
        <taxon>Bacteria</taxon>
        <taxon>Pseudomonadati</taxon>
        <taxon>Pseudomonadota</taxon>
        <taxon>Gammaproteobacteria</taxon>
        <taxon>Cellvibrionales</taxon>
        <taxon>Microbulbiferaceae</taxon>
        <taxon>Microbulbifer</taxon>
    </lineage>
</organism>
<dbReference type="InterPro" id="IPR001650">
    <property type="entry name" value="Helicase_C-like"/>
</dbReference>
<sequence length="1065" mass="116785">MDDKSEDRDIIKRRLCEDLIGPRAEYEELPARPSDVYLTGILWPQRTAMTGEDDERLGTAGSGTGEESEGENDAVRTGSIQKPAVAGISFSAASEGIPHVRVICSFATYQHSKRGDADVWIRQPHRVEIPSLALSPGSTDILSLATFGEGIPDVSLNVRCILVGDTVLSTLTLVNSIAAEQGPGGIESASLFQTAICVEPCEGSFLVPKPPRRPISARQDQNNEDTEIPVSDEQSGALLYRNVAEFAVGHVCSAEWEAADTDSGWHDSVRRIITTWIPSAIVEGVDPNGHEFFAGLGKGTEGFDPLSAEALALADAATLQEGLLAFCRAYERWLSLQRKRVDDPEDVSPALSYVAEAHLGRCEEALARMRTSVDELGVNQRLQRAFQLANLAMHLQHSWDQSKSRYGPLRWRPFQLGFLLLSAPSAVDRNHRDRGMMDLLWFPTGGGKTEAYLALIACVAVYRRLSEDPLDHSGVCALMRYTLRLLTTQQFARSAAMIIALEAIRSGRVDSRDGMPLQGDEPFSIGLWVGGDATPNKRADAFSSLRGSSDVSSPKQLARCPACGEKIKWLMDDAASSVQVLCMNDKCVMCGTLPVFTIDEDVYENRPTLLIGTADKFAQIVREKRTNSLFGISDGAPPDLIIQDELHLISGPLGTIAGTYETAFDLLFAARGQKAKIIGSTATIRRAPEQVLALFDREAFQFPPPAIDHDDSGFAVRDRRPNATGRRYLGVSTAGRSAKFTLQAVAGSLLQTAFGAFSDDVRRDAYWTLVGYFNSLRELGGALVLMQDDVTDSISLYANARSEKERPLSNVEELTSRRTQEEIREMLDLLDIRVGSAGAVDAVLATNMVSVGVDISRLGLMLVNGQPKTIAEYIQSTSRVGRGAVSGMVVSVLNNAKARDRSHFETFYSWHQTLYRDVEATSVTPFASRARDRAMHAALVAAVRHLVPDMLDSPRMDDDTEDAAMDIIDRIAERASRLDPEERTVKDELERLIDRWRARSPEIYWSDFKGSKTLLQSAERAAARKAAGRDAGTAWPTLNSMRTVEAGTPFRMAPILRAKDDINEE</sequence>
<feature type="region of interest" description="Disordered" evidence="1">
    <location>
        <begin position="209"/>
        <end position="229"/>
    </location>
</feature>
<dbReference type="Proteomes" id="UP000095672">
    <property type="component" value="Chromosome"/>
</dbReference>
<gene>
    <name evidence="3" type="ORF">AUP74_01063</name>
</gene>
<feature type="region of interest" description="Disordered" evidence="1">
    <location>
        <begin position="48"/>
        <end position="77"/>
    </location>
</feature>
<dbReference type="AlphaFoldDB" id="A0A1C9W5V7"/>
<dbReference type="InterPro" id="IPR027417">
    <property type="entry name" value="P-loop_NTPase"/>
</dbReference>
<feature type="domain" description="Helicase C-terminal" evidence="2">
    <location>
        <begin position="760"/>
        <end position="929"/>
    </location>
</feature>
<evidence type="ECO:0000259" key="2">
    <source>
        <dbReference type="PROSITE" id="PS51194"/>
    </source>
</evidence>